<proteinExistence type="predicted"/>
<gene>
    <name evidence="1" type="ORF">HF841_18315</name>
</gene>
<reference evidence="1 2" key="1">
    <citation type="submission" date="2020-04" db="EMBL/GenBank/DDBJ databases">
        <authorList>
            <person name="Hitch T.C.A."/>
            <person name="Wylensek D."/>
            <person name="Clavel T."/>
        </authorList>
    </citation>
    <scope>NUCLEOTIDE SEQUENCE [LARGE SCALE GENOMIC DNA]</scope>
    <source>
        <strain evidence="1 2">WCA3-601-WT-5E</strain>
    </source>
</reference>
<dbReference type="EMBL" id="JABAGL010000037">
    <property type="protein sequence ID" value="NME87939.1"/>
    <property type="molecule type" value="Genomic_DNA"/>
</dbReference>
<dbReference type="RefSeq" id="WP_118364208.1">
    <property type="nucleotide sequence ID" value="NZ_JABAGL010000037.1"/>
</dbReference>
<accession>A0A7X9SEN2</accession>
<organism evidence="1 2">
    <name type="scientific">Bacteroides eggerthii</name>
    <dbReference type="NCBI Taxonomy" id="28111"/>
    <lineage>
        <taxon>Bacteria</taxon>
        <taxon>Pseudomonadati</taxon>
        <taxon>Bacteroidota</taxon>
        <taxon>Bacteroidia</taxon>
        <taxon>Bacteroidales</taxon>
        <taxon>Bacteroidaceae</taxon>
        <taxon>Bacteroides</taxon>
    </lineage>
</organism>
<dbReference type="AlphaFoldDB" id="A0A7X9SEN2"/>
<comment type="caution">
    <text evidence="1">The sequence shown here is derived from an EMBL/GenBank/DDBJ whole genome shotgun (WGS) entry which is preliminary data.</text>
</comment>
<sequence length="197" mass="21066">MAEAAYTMVSVPKKTSNAGRPKGKKSYIVLFRWEDVKTYTRDEKGVKVSAFEMMAGKKPIAVYATDSTINIYHSSEGEDDARGFIHHVDYEHPGTELEHDEFVNNNINENLGAIVFGCSGDDAKIAGTPCTPLKMTKADSQDNKEGDKNTINLASSLRGGTIGHIAKNLIPATDNEEINAVLGLTAEASSSSGGAGV</sequence>
<dbReference type="Proteomes" id="UP000520291">
    <property type="component" value="Unassembled WGS sequence"/>
</dbReference>
<evidence type="ECO:0000313" key="2">
    <source>
        <dbReference type="Proteomes" id="UP000520291"/>
    </source>
</evidence>
<name>A0A7X9SEN2_9BACE</name>
<evidence type="ECO:0000313" key="1">
    <source>
        <dbReference type="EMBL" id="NME87939.1"/>
    </source>
</evidence>
<protein>
    <submittedName>
        <fullName evidence="1">Uncharacterized protein</fullName>
    </submittedName>
</protein>